<name>A0A413ZQY4_BACSE</name>
<accession>A0A413ZQY4</accession>
<evidence type="ECO:0000313" key="2">
    <source>
        <dbReference type="Proteomes" id="UP000285305"/>
    </source>
</evidence>
<dbReference type="AlphaFoldDB" id="A0A413ZQY4"/>
<dbReference type="RefSeq" id="WP_117899564.1">
    <property type="nucleotide sequence ID" value="NZ_QSHQ01000016.1"/>
</dbReference>
<organism evidence="1 2">
    <name type="scientific">Bacteroides stercoris</name>
    <dbReference type="NCBI Taxonomy" id="46506"/>
    <lineage>
        <taxon>Bacteria</taxon>
        <taxon>Pseudomonadati</taxon>
        <taxon>Bacteroidota</taxon>
        <taxon>Bacteroidia</taxon>
        <taxon>Bacteroidales</taxon>
        <taxon>Bacteroidaceae</taxon>
        <taxon>Bacteroides</taxon>
    </lineage>
</organism>
<evidence type="ECO:0000313" key="1">
    <source>
        <dbReference type="EMBL" id="RHC29214.1"/>
    </source>
</evidence>
<comment type="caution">
    <text evidence="1">The sequence shown here is derived from an EMBL/GenBank/DDBJ whole genome shotgun (WGS) entry which is preliminary data.</text>
</comment>
<sequence length="64" mass="7244">MNEQRKEKYETPVTKHVQVEVENSICAASVTPNPGDDVKTDRHVDINQQIDGGEIDFTKGETWD</sequence>
<proteinExistence type="predicted"/>
<dbReference type="EMBL" id="QSHQ01000016">
    <property type="protein sequence ID" value="RHC29214.1"/>
    <property type="molecule type" value="Genomic_DNA"/>
</dbReference>
<reference evidence="1 2" key="1">
    <citation type="submission" date="2018-08" db="EMBL/GenBank/DDBJ databases">
        <title>A genome reference for cultivated species of the human gut microbiota.</title>
        <authorList>
            <person name="Zou Y."/>
            <person name="Xue W."/>
            <person name="Luo G."/>
        </authorList>
    </citation>
    <scope>NUCLEOTIDE SEQUENCE [LARGE SCALE GENOMIC DNA]</scope>
    <source>
        <strain evidence="1 2">AM36-9BH</strain>
    </source>
</reference>
<gene>
    <name evidence="1" type="ORF">DW853_09820</name>
</gene>
<dbReference type="Proteomes" id="UP000285305">
    <property type="component" value="Unassembled WGS sequence"/>
</dbReference>
<protein>
    <submittedName>
        <fullName evidence="1">Uncharacterized protein</fullName>
    </submittedName>
</protein>